<gene>
    <name evidence="1" type="ORF">SAMN05216410_3137</name>
</gene>
<dbReference type="EMBL" id="FMYH01000006">
    <property type="protein sequence ID" value="SDD29739.1"/>
    <property type="molecule type" value="Genomic_DNA"/>
</dbReference>
<evidence type="ECO:0000313" key="2">
    <source>
        <dbReference type="Proteomes" id="UP000199039"/>
    </source>
</evidence>
<name>A0A1G6TL31_9MICO</name>
<sequence>MTGGRRDRARRVSGGLATACFVVLLGTAASGIAATDRAGLGRGGPDAASTGCSVAQVHPAPILDYSPADKVYVISAVTFDAVPDGCDGRAYRLTFTARSGAPLLEMSGVLGESTRRVSIPEASQPPAETVTTTTLTVLAEDSAS</sequence>
<organism evidence="1 2">
    <name type="scientific">Sanguibacter gelidistatuariae</name>
    <dbReference type="NCBI Taxonomy" id="1814289"/>
    <lineage>
        <taxon>Bacteria</taxon>
        <taxon>Bacillati</taxon>
        <taxon>Actinomycetota</taxon>
        <taxon>Actinomycetes</taxon>
        <taxon>Micrococcales</taxon>
        <taxon>Sanguibacteraceae</taxon>
        <taxon>Sanguibacter</taxon>
    </lineage>
</organism>
<accession>A0A1G6TL31</accession>
<dbReference type="AlphaFoldDB" id="A0A1G6TL31"/>
<reference evidence="1 2" key="1">
    <citation type="submission" date="2016-09" db="EMBL/GenBank/DDBJ databases">
        <authorList>
            <person name="Capua I."/>
            <person name="De Benedictis P."/>
            <person name="Joannis T."/>
            <person name="Lombin L.H."/>
            <person name="Cattoli G."/>
        </authorList>
    </citation>
    <scope>NUCLEOTIDE SEQUENCE [LARGE SCALE GENOMIC DNA]</scope>
    <source>
        <strain evidence="1 2">ISLP-3</strain>
    </source>
</reference>
<evidence type="ECO:0000313" key="1">
    <source>
        <dbReference type="EMBL" id="SDD29739.1"/>
    </source>
</evidence>
<protein>
    <submittedName>
        <fullName evidence="1">Uncharacterized protein</fullName>
    </submittedName>
</protein>
<proteinExistence type="predicted"/>
<dbReference type="Proteomes" id="UP000199039">
    <property type="component" value="Unassembled WGS sequence"/>
</dbReference>
<keyword evidence="2" id="KW-1185">Reference proteome</keyword>
<dbReference type="STRING" id="1814289.SAMN05216410_3137"/>